<name>A0ABV9VV21_9ACTN</name>
<dbReference type="InterPro" id="IPR005105">
    <property type="entry name" value="GlnD_Uridyltrans_N"/>
</dbReference>
<dbReference type="Pfam" id="PF00571">
    <property type="entry name" value="CBS"/>
    <property type="match status" value="1"/>
</dbReference>
<dbReference type="SUPFAM" id="SSF54631">
    <property type="entry name" value="CBS-domain pair"/>
    <property type="match status" value="1"/>
</dbReference>
<dbReference type="Proteomes" id="UP001595912">
    <property type="component" value="Unassembled WGS sequence"/>
</dbReference>
<protein>
    <submittedName>
        <fullName evidence="5">CBS domain-containing protein</fullName>
    </submittedName>
</protein>
<dbReference type="PROSITE" id="PS51371">
    <property type="entry name" value="CBS"/>
    <property type="match status" value="1"/>
</dbReference>
<evidence type="ECO:0000256" key="2">
    <source>
        <dbReference type="PROSITE-ProRule" id="PRU00703"/>
    </source>
</evidence>
<dbReference type="Gene3D" id="3.10.580.10">
    <property type="entry name" value="CBS-domain"/>
    <property type="match status" value="1"/>
</dbReference>
<dbReference type="EMBL" id="JBHSIU010000018">
    <property type="protein sequence ID" value="MFC4999406.1"/>
    <property type="molecule type" value="Genomic_DNA"/>
</dbReference>
<accession>A0ABV9VV21</accession>
<proteinExistence type="predicted"/>
<keyword evidence="1 2" id="KW-0129">CBS domain</keyword>
<dbReference type="InterPro" id="IPR046342">
    <property type="entry name" value="CBS_dom_sf"/>
</dbReference>
<organism evidence="5 6">
    <name type="scientific">Dactylosporangium cerinum</name>
    <dbReference type="NCBI Taxonomy" id="1434730"/>
    <lineage>
        <taxon>Bacteria</taxon>
        <taxon>Bacillati</taxon>
        <taxon>Actinomycetota</taxon>
        <taxon>Actinomycetes</taxon>
        <taxon>Micromonosporales</taxon>
        <taxon>Micromonosporaceae</taxon>
        <taxon>Dactylosporangium</taxon>
    </lineage>
</organism>
<evidence type="ECO:0000313" key="6">
    <source>
        <dbReference type="Proteomes" id="UP001595912"/>
    </source>
</evidence>
<evidence type="ECO:0000259" key="4">
    <source>
        <dbReference type="PROSITE" id="PS51371"/>
    </source>
</evidence>
<reference evidence="6" key="1">
    <citation type="journal article" date="2019" name="Int. J. Syst. Evol. Microbiol.">
        <title>The Global Catalogue of Microorganisms (GCM) 10K type strain sequencing project: providing services to taxonomists for standard genome sequencing and annotation.</title>
        <authorList>
            <consortium name="The Broad Institute Genomics Platform"/>
            <consortium name="The Broad Institute Genome Sequencing Center for Infectious Disease"/>
            <person name="Wu L."/>
            <person name="Ma J."/>
        </authorList>
    </citation>
    <scope>NUCLEOTIDE SEQUENCE [LARGE SCALE GENOMIC DNA]</scope>
    <source>
        <strain evidence="6">CGMCC 4.7152</strain>
    </source>
</reference>
<dbReference type="SMART" id="SM00116">
    <property type="entry name" value="CBS"/>
    <property type="match status" value="2"/>
</dbReference>
<keyword evidence="6" id="KW-1185">Reference proteome</keyword>
<gene>
    <name evidence="5" type="ORF">ACFPIJ_16345</name>
</gene>
<feature type="region of interest" description="Disordered" evidence="3">
    <location>
        <begin position="288"/>
        <end position="315"/>
    </location>
</feature>
<dbReference type="InterPro" id="IPR051257">
    <property type="entry name" value="Diverse_CBS-Domain"/>
</dbReference>
<dbReference type="PANTHER" id="PTHR43080:SF2">
    <property type="entry name" value="CBS DOMAIN-CONTAINING PROTEIN"/>
    <property type="match status" value="1"/>
</dbReference>
<feature type="domain" description="CBS" evidence="4">
    <location>
        <begin position="131"/>
        <end position="188"/>
    </location>
</feature>
<evidence type="ECO:0000256" key="1">
    <source>
        <dbReference type="ARBA" id="ARBA00023122"/>
    </source>
</evidence>
<sequence length="315" mass="33518">MQEFVDFLGGQVRVRAHEESLCLRIPDPRAILARPERLRFAAMHPGSARPRLIHDVGLHEAVQPLDRLMRPIVWCAATDRIRDVAERIGAAGLSCALVRTGGRVGIVTDLDFRRTVATGQIGIDAPVTELATVPALIVESNATRAQGLLRMIERGVHHLVVVDQAGRPVGVLRAVDLAGAEVRDPLLIRSAIDAAGDIAELAAACRLLPRMLGELCDDAVPATHIGAIHAAVVDAAIRRLLHLQQHPALDGVRHSWVLLGSLARREPLPMSDVDTALVWADPPVEVSGLEPGSSGTSSCTTAANTAANSTSNRAA</sequence>
<evidence type="ECO:0000313" key="5">
    <source>
        <dbReference type="EMBL" id="MFC4999406.1"/>
    </source>
</evidence>
<dbReference type="RefSeq" id="WP_380115831.1">
    <property type="nucleotide sequence ID" value="NZ_JBHSIU010000018.1"/>
</dbReference>
<feature type="compositionally biased region" description="Low complexity" evidence="3">
    <location>
        <begin position="293"/>
        <end position="315"/>
    </location>
</feature>
<dbReference type="Pfam" id="PF03445">
    <property type="entry name" value="DUF294"/>
    <property type="match status" value="1"/>
</dbReference>
<dbReference type="InterPro" id="IPR000644">
    <property type="entry name" value="CBS_dom"/>
</dbReference>
<comment type="caution">
    <text evidence="5">The sequence shown here is derived from an EMBL/GenBank/DDBJ whole genome shotgun (WGS) entry which is preliminary data.</text>
</comment>
<evidence type="ECO:0000256" key="3">
    <source>
        <dbReference type="SAM" id="MobiDB-lite"/>
    </source>
</evidence>
<dbReference type="PANTHER" id="PTHR43080">
    <property type="entry name" value="CBS DOMAIN-CONTAINING PROTEIN CBSX3, MITOCHONDRIAL"/>
    <property type="match status" value="1"/>
</dbReference>